<organism evidence="3 4">
    <name type="scientific">Asparagus officinalis</name>
    <name type="common">Garden asparagus</name>
    <dbReference type="NCBI Taxonomy" id="4686"/>
    <lineage>
        <taxon>Eukaryota</taxon>
        <taxon>Viridiplantae</taxon>
        <taxon>Streptophyta</taxon>
        <taxon>Embryophyta</taxon>
        <taxon>Tracheophyta</taxon>
        <taxon>Spermatophyta</taxon>
        <taxon>Magnoliopsida</taxon>
        <taxon>Liliopsida</taxon>
        <taxon>Asparagales</taxon>
        <taxon>Asparagaceae</taxon>
        <taxon>Asparagoideae</taxon>
        <taxon>Asparagus</taxon>
    </lineage>
</organism>
<dbReference type="InterPro" id="IPR021109">
    <property type="entry name" value="Peptidase_aspartic_dom_sf"/>
</dbReference>
<dbReference type="GO" id="GO:0008270">
    <property type="term" value="F:zinc ion binding"/>
    <property type="evidence" value="ECO:0007669"/>
    <property type="project" value="InterPro"/>
</dbReference>
<dbReference type="Gene3D" id="2.40.70.10">
    <property type="entry name" value="Acid Proteases"/>
    <property type="match status" value="1"/>
</dbReference>
<dbReference type="InterPro" id="IPR036875">
    <property type="entry name" value="Znf_CCHC_sf"/>
</dbReference>
<dbReference type="Pfam" id="PF03732">
    <property type="entry name" value="Retrotrans_gag"/>
    <property type="match status" value="1"/>
</dbReference>
<dbReference type="Gramene" id="ONK71223">
    <property type="protein sequence ID" value="ONK71223"/>
    <property type="gene ID" value="A4U43_C04F6150"/>
</dbReference>
<feature type="compositionally biased region" description="Polar residues" evidence="1">
    <location>
        <begin position="127"/>
        <end position="168"/>
    </location>
</feature>
<dbReference type="CDD" id="cd00303">
    <property type="entry name" value="retropepsin_like"/>
    <property type="match status" value="1"/>
</dbReference>
<feature type="compositionally biased region" description="Polar residues" evidence="1">
    <location>
        <begin position="205"/>
        <end position="218"/>
    </location>
</feature>
<feature type="domain" description="Retrotransposon gag" evidence="2">
    <location>
        <begin position="4"/>
        <end position="95"/>
    </location>
</feature>
<reference evidence="4" key="1">
    <citation type="journal article" date="2017" name="Nat. Commun.">
        <title>The asparagus genome sheds light on the origin and evolution of a young Y chromosome.</title>
        <authorList>
            <person name="Harkess A."/>
            <person name="Zhou J."/>
            <person name="Xu C."/>
            <person name="Bowers J.E."/>
            <person name="Van der Hulst R."/>
            <person name="Ayyampalayam S."/>
            <person name="Mercati F."/>
            <person name="Riccardi P."/>
            <person name="McKain M.R."/>
            <person name="Kakrana A."/>
            <person name="Tang H."/>
            <person name="Ray J."/>
            <person name="Groenendijk J."/>
            <person name="Arikit S."/>
            <person name="Mathioni S.M."/>
            <person name="Nakano M."/>
            <person name="Shan H."/>
            <person name="Telgmann-Rauber A."/>
            <person name="Kanno A."/>
            <person name="Yue Z."/>
            <person name="Chen H."/>
            <person name="Li W."/>
            <person name="Chen Y."/>
            <person name="Xu X."/>
            <person name="Zhang Y."/>
            <person name="Luo S."/>
            <person name="Chen H."/>
            <person name="Gao J."/>
            <person name="Mao Z."/>
            <person name="Pires J.C."/>
            <person name="Luo M."/>
            <person name="Kudrna D."/>
            <person name="Wing R.A."/>
            <person name="Meyers B.C."/>
            <person name="Yi K."/>
            <person name="Kong H."/>
            <person name="Lavrijsen P."/>
            <person name="Sunseri F."/>
            <person name="Falavigna A."/>
            <person name="Ye Y."/>
            <person name="Leebens-Mack J.H."/>
            <person name="Chen G."/>
        </authorList>
    </citation>
    <scope>NUCLEOTIDE SEQUENCE [LARGE SCALE GENOMIC DNA]</scope>
    <source>
        <strain evidence="4">cv. DH0086</strain>
    </source>
</reference>
<dbReference type="PANTHER" id="PTHR35046:SF9">
    <property type="entry name" value="RNA-DIRECTED DNA POLYMERASE"/>
    <property type="match status" value="1"/>
</dbReference>
<dbReference type="PANTHER" id="PTHR35046">
    <property type="entry name" value="ZINC KNUCKLE (CCHC-TYPE) FAMILY PROTEIN"/>
    <property type="match status" value="1"/>
</dbReference>
<protein>
    <recommendedName>
        <fullName evidence="2">Retrotransposon gag domain-containing protein</fullName>
    </recommendedName>
</protein>
<proteinExistence type="predicted"/>
<accession>A0A5P1F0H1</accession>
<evidence type="ECO:0000256" key="1">
    <source>
        <dbReference type="SAM" id="MobiDB-lite"/>
    </source>
</evidence>
<gene>
    <name evidence="3" type="ORF">A4U43_C04F6150</name>
</gene>
<dbReference type="EMBL" id="CM007384">
    <property type="protein sequence ID" value="ONK71223.1"/>
    <property type="molecule type" value="Genomic_DNA"/>
</dbReference>
<evidence type="ECO:0000313" key="3">
    <source>
        <dbReference type="EMBL" id="ONK71223.1"/>
    </source>
</evidence>
<sequence>MNSKGGASAWWHSLSVQRFKENQPPIRKWESMRILMETKFLPKDWRQQLFLKLQNCRQGARSIEAYVTEFYTLLARNEIQESPAQLIARFIGGLNFPIKSQMLVATHTMEDTIEMACRIESNLRHPSYTNKSNTRYYHQSSTSDNHQLPSQPHHTTQLYPASNSSLRSRPNFRSPYPNTSSSHSSIPISSSYAQPQVPAQQSSSNPTNQARPPKSTNDYARYRGDKYYRCLETGHYANECPKHRGINAYVGPAEFTGDEEPSYDDYQHEHTEEENGYELHEVEGEPLVAICRPLFLTKPTLSQRHNIFQSKCFIGGKVCDIIIDGGSSENIISAKAVAALKLPVTPHPVLYSIGWIQKEYSTRVTKQCEVTFSVFYWVDTERVFYKGY</sequence>
<dbReference type="OMA" id="NHDIANI"/>
<dbReference type="GO" id="GO:0003676">
    <property type="term" value="F:nucleic acid binding"/>
    <property type="evidence" value="ECO:0007669"/>
    <property type="project" value="InterPro"/>
</dbReference>
<keyword evidence="4" id="KW-1185">Reference proteome</keyword>
<evidence type="ECO:0000259" key="2">
    <source>
        <dbReference type="Pfam" id="PF03732"/>
    </source>
</evidence>
<dbReference type="Proteomes" id="UP000243459">
    <property type="component" value="Chromosome 4"/>
</dbReference>
<feature type="region of interest" description="Disordered" evidence="1">
    <location>
        <begin position="125"/>
        <end position="220"/>
    </location>
</feature>
<dbReference type="SUPFAM" id="SSF57756">
    <property type="entry name" value="Retrovirus zinc finger-like domains"/>
    <property type="match status" value="1"/>
</dbReference>
<dbReference type="AlphaFoldDB" id="A0A5P1F0H1"/>
<feature type="compositionally biased region" description="Low complexity" evidence="1">
    <location>
        <begin position="180"/>
        <end position="204"/>
    </location>
</feature>
<evidence type="ECO:0000313" key="4">
    <source>
        <dbReference type="Proteomes" id="UP000243459"/>
    </source>
</evidence>
<name>A0A5P1F0H1_ASPOF</name>
<dbReference type="InterPro" id="IPR005162">
    <property type="entry name" value="Retrotrans_gag_dom"/>
</dbReference>